<dbReference type="PANTHER" id="PTHR30373">
    <property type="entry name" value="UPF0603 PROTEIN YGCG"/>
    <property type="match status" value="1"/>
</dbReference>
<keyword evidence="1" id="KW-0472">Membrane</keyword>
<proteinExistence type="predicted"/>
<dbReference type="EMBL" id="JTJM01000043">
    <property type="protein sequence ID" value="OBW91039.1"/>
    <property type="molecule type" value="Genomic_DNA"/>
</dbReference>
<keyword evidence="1" id="KW-1133">Transmembrane helix</keyword>
<keyword evidence="1" id="KW-0812">Transmembrane</keyword>
<name>A0A1A7NPU5_9PAST</name>
<dbReference type="RefSeq" id="WP_065239751.1">
    <property type="nucleotide sequence ID" value="NZ_JTJM01000043.1"/>
</dbReference>
<reference evidence="3 4" key="1">
    <citation type="submission" date="2014-11" db="EMBL/GenBank/DDBJ databases">
        <title>Pan-genome of Gallibacterium spp.</title>
        <authorList>
            <person name="Kudirkiene E."/>
            <person name="Bojesen A.M."/>
        </authorList>
    </citation>
    <scope>NUCLEOTIDE SEQUENCE [LARGE SCALE GENOMIC DNA]</scope>
    <source>
        <strain evidence="3 4">F151</strain>
    </source>
</reference>
<dbReference type="AlphaFoldDB" id="A0A1A7NPU5"/>
<evidence type="ECO:0000313" key="3">
    <source>
        <dbReference type="EMBL" id="OBW91039.1"/>
    </source>
</evidence>
<dbReference type="OrthoDB" id="9810918at2"/>
<organism evidence="3 4">
    <name type="scientific">Gallibacterium genomosp. 3</name>
    <dbReference type="NCBI Taxonomy" id="505345"/>
    <lineage>
        <taxon>Bacteria</taxon>
        <taxon>Pseudomonadati</taxon>
        <taxon>Pseudomonadota</taxon>
        <taxon>Gammaproteobacteria</taxon>
        <taxon>Pasteurellales</taxon>
        <taxon>Pasteurellaceae</taxon>
        <taxon>Gallibacterium</taxon>
    </lineage>
</organism>
<evidence type="ECO:0000313" key="4">
    <source>
        <dbReference type="Proteomes" id="UP000243558"/>
    </source>
</evidence>
<feature type="domain" description="TPM" evidence="2">
    <location>
        <begin position="33"/>
        <end position="156"/>
    </location>
</feature>
<comment type="caution">
    <text evidence="3">The sequence shown here is derived from an EMBL/GenBank/DDBJ whole genome shotgun (WGS) entry which is preliminary data.</text>
</comment>
<dbReference type="PATRIC" id="fig|505345.7.peg.1772"/>
<keyword evidence="4" id="KW-1185">Reference proteome</keyword>
<dbReference type="Gene3D" id="3.10.310.50">
    <property type="match status" value="1"/>
</dbReference>
<protein>
    <submittedName>
        <fullName evidence="3">Methanol dehydrogenase</fullName>
    </submittedName>
</protein>
<feature type="transmembrane region" description="Helical" evidence="1">
    <location>
        <begin position="175"/>
        <end position="191"/>
    </location>
</feature>
<dbReference type="InterPro" id="IPR007621">
    <property type="entry name" value="TPM_dom"/>
</dbReference>
<accession>A0A1A7NPU5</accession>
<sequence>MRKYAYFLLFCLFFPVLSWGVTYPEPPQPFRYVNDYTHTLTQQQQQAIEQQLVAYSQKTSSQIAVVMIPSTGDVEIADYAFRLGDRWGIGRKQLNNGVLMLIAKNDRKIFIATGQGLEGALPDAFLGKVIRQVITPAFKENRYATGIAEGLKYIIAASQGEFKPEQLAEEERYDFIPLLMVAFFFLVVFLSERHKRRTYVSPRSRHYQNGGIYINPHDFDRHDGGFGGGSSGGFGGGGFGGGGAGGSW</sequence>
<evidence type="ECO:0000256" key="1">
    <source>
        <dbReference type="SAM" id="Phobius"/>
    </source>
</evidence>
<dbReference type="PANTHER" id="PTHR30373:SF2">
    <property type="entry name" value="UPF0603 PROTEIN YGCG"/>
    <property type="match status" value="1"/>
</dbReference>
<gene>
    <name evidence="3" type="ORF">QV01_08910</name>
</gene>
<evidence type="ECO:0000259" key="2">
    <source>
        <dbReference type="Pfam" id="PF04536"/>
    </source>
</evidence>
<dbReference type="Pfam" id="PF04536">
    <property type="entry name" value="TPM_phosphatase"/>
    <property type="match status" value="1"/>
</dbReference>
<dbReference type="Proteomes" id="UP000243558">
    <property type="component" value="Unassembled WGS sequence"/>
</dbReference>